<dbReference type="AlphaFoldDB" id="A0A9X2YJ40"/>
<accession>A0A9X2YJ40</accession>
<protein>
    <submittedName>
        <fullName evidence="1">Uncharacterized protein</fullName>
    </submittedName>
</protein>
<organism evidence="1 4">
    <name type="scientific">Mycolicibacterium rufum</name>
    <dbReference type="NCBI Taxonomy" id="318424"/>
    <lineage>
        <taxon>Bacteria</taxon>
        <taxon>Bacillati</taxon>
        <taxon>Actinomycetota</taxon>
        <taxon>Actinomycetes</taxon>
        <taxon>Mycobacteriales</taxon>
        <taxon>Mycobacteriaceae</taxon>
        <taxon>Mycolicibacterium</taxon>
    </lineage>
</organism>
<proteinExistence type="predicted"/>
<reference evidence="1" key="2">
    <citation type="journal article" date="2022" name="BMC Genomics">
        <title>Comparative genome analysis of mycobacteria focusing on tRNA and non-coding RNA.</title>
        <authorList>
            <person name="Behra P.R.K."/>
            <person name="Pettersson B.M.F."/>
            <person name="Ramesh M."/>
            <person name="Das S."/>
            <person name="Dasgupta S."/>
            <person name="Kirsebom L.A."/>
        </authorList>
    </citation>
    <scope>NUCLEOTIDE SEQUENCE</scope>
    <source>
        <strain evidence="1">DSM 45406</strain>
    </source>
</reference>
<dbReference type="Proteomes" id="UP001055159">
    <property type="component" value="Chromosome"/>
</dbReference>
<gene>
    <name evidence="1" type="ORF">H7H73_31680</name>
    <name evidence="2" type="ORF">MJO55_25700</name>
</gene>
<sequence>MSNPDLTNAISNLREAYDAFKAEEEKPREVSPYGKKRVDYILALGAAVLAIGDHLADS</sequence>
<evidence type="ECO:0000313" key="4">
    <source>
        <dbReference type="Proteomes" id="UP001140272"/>
    </source>
</evidence>
<dbReference type="EMBL" id="CP092427">
    <property type="protein sequence ID" value="ULP36536.1"/>
    <property type="molecule type" value="Genomic_DNA"/>
</dbReference>
<evidence type="ECO:0000313" key="3">
    <source>
        <dbReference type="Proteomes" id="UP001055159"/>
    </source>
</evidence>
<dbReference type="EMBL" id="JACKRN010001034">
    <property type="protein sequence ID" value="MCV7074160.1"/>
    <property type="molecule type" value="Genomic_DNA"/>
</dbReference>
<evidence type="ECO:0000313" key="2">
    <source>
        <dbReference type="EMBL" id="ULP36536.1"/>
    </source>
</evidence>
<reference evidence="1" key="1">
    <citation type="submission" date="2020-07" db="EMBL/GenBank/DDBJ databases">
        <authorList>
            <person name="Pettersson B.M.F."/>
            <person name="Behra P.R.K."/>
            <person name="Ramesh M."/>
            <person name="Das S."/>
            <person name="Dasgupta S."/>
            <person name="Kirsebom L.A."/>
        </authorList>
    </citation>
    <scope>NUCLEOTIDE SEQUENCE</scope>
    <source>
        <strain evidence="1">DSM 45406</strain>
    </source>
</reference>
<name>A0A9X2YJ40_9MYCO</name>
<dbReference type="Proteomes" id="UP001140272">
    <property type="component" value="Unassembled WGS sequence"/>
</dbReference>
<dbReference type="RefSeq" id="WP_239735525.1">
    <property type="nucleotide sequence ID" value="NZ_CP092427.2"/>
</dbReference>
<evidence type="ECO:0000313" key="1">
    <source>
        <dbReference type="EMBL" id="MCV7074160.1"/>
    </source>
</evidence>
<reference evidence="2" key="3">
    <citation type="submission" date="2022-08" db="EMBL/GenBank/DDBJ databases">
        <title>Whole genome sequencing of non-tuberculosis mycobacteria type-strains.</title>
        <authorList>
            <person name="Igarashi Y."/>
            <person name="Osugi A."/>
            <person name="Mitarai S."/>
        </authorList>
    </citation>
    <scope>NUCLEOTIDE SEQUENCE</scope>
    <source>
        <strain evidence="2">JCM 16372</strain>
    </source>
</reference>
<keyword evidence="3" id="KW-1185">Reference proteome</keyword>